<evidence type="ECO:0000313" key="2">
    <source>
        <dbReference type="Proteomes" id="UP000287651"/>
    </source>
</evidence>
<sequence>MTTDGWRSRIPWTCECLDLVSEAEKNLDRDDERSRRCSAPEFPNGHSCDMGHPSSVKMIEKNLLCLSNRCGLPPCLLSKYCWFRPVCASSPAVVSVQRWSSVGWEEPPGPVWEVGCWSGGAQRRKGFYSNSYGASVPQALILFIGYHTAIPHHAIHGPCDEVRVVLPTVGGCRPCPRYSCQVDRMTTDPFMFVSG</sequence>
<proteinExistence type="predicted"/>
<organism evidence="1 2">
    <name type="scientific">Ensete ventricosum</name>
    <name type="common">Abyssinian banana</name>
    <name type="synonym">Musa ensete</name>
    <dbReference type="NCBI Taxonomy" id="4639"/>
    <lineage>
        <taxon>Eukaryota</taxon>
        <taxon>Viridiplantae</taxon>
        <taxon>Streptophyta</taxon>
        <taxon>Embryophyta</taxon>
        <taxon>Tracheophyta</taxon>
        <taxon>Spermatophyta</taxon>
        <taxon>Magnoliopsida</taxon>
        <taxon>Liliopsida</taxon>
        <taxon>Zingiberales</taxon>
        <taxon>Musaceae</taxon>
        <taxon>Ensete</taxon>
    </lineage>
</organism>
<gene>
    <name evidence="1" type="ORF">B296_00024711</name>
</gene>
<accession>A0A426XR71</accession>
<protein>
    <submittedName>
        <fullName evidence="1">Uncharacterized protein</fullName>
    </submittedName>
</protein>
<dbReference type="AlphaFoldDB" id="A0A426XR71"/>
<evidence type="ECO:0000313" key="1">
    <source>
        <dbReference type="EMBL" id="RRT41989.1"/>
    </source>
</evidence>
<dbReference type="EMBL" id="AMZH03018143">
    <property type="protein sequence ID" value="RRT41989.1"/>
    <property type="molecule type" value="Genomic_DNA"/>
</dbReference>
<comment type="caution">
    <text evidence="1">The sequence shown here is derived from an EMBL/GenBank/DDBJ whole genome shotgun (WGS) entry which is preliminary data.</text>
</comment>
<dbReference type="Proteomes" id="UP000287651">
    <property type="component" value="Unassembled WGS sequence"/>
</dbReference>
<reference evidence="1 2" key="1">
    <citation type="journal article" date="2014" name="Agronomy (Basel)">
        <title>A Draft Genome Sequence for Ensete ventricosum, the Drought-Tolerant Tree Against Hunger.</title>
        <authorList>
            <person name="Harrison J."/>
            <person name="Moore K.A."/>
            <person name="Paszkiewicz K."/>
            <person name="Jones T."/>
            <person name="Grant M."/>
            <person name="Ambacheew D."/>
            <person name="Muzemil S."/>
            <person name="Studholme D.J."/>
        </authorList>
    </citation>
    <scope>NUCLEOTIDE SEQUENCE [LARGE SCALE GENOMIC DNA]</scope>
</reference>
<name>A0A426XR71_ENSVE</name>